<comment type="caution">
    <text evidence="2">The sequence shown here is derived from an EMBL/GenBank/DDBJ whole genome shotgun (WGS) entry which is preliminary data.</text>
</comment>
<dbReference type="EMBL" id="BMLK01000010">
    <property type="protein sequence ID" value="GGN51724.1"/>
    <property type="molecule type" value="Genomic_DNA"/>
</dbReference>
<protein>
    <recommendedName>
        <fullName evidence="4">Transposase</fullName>
    </recommendedName>
</protein>
<dbReference type="Proteomes" id="UP000605099">
    <property type="component" value="Unassembled WGS sequence"/>
</dbReference>
<keyword evidence="3" id="KW-1185">Reference proteome</keyword>
<evidence type="ECO:0000256" key="1">
    <source>
        <dbReference type="SAM" id="Coils"/>
    </source>
</evidence>
<evidence type="ECO:0008006" key="4">
    <source>
        <dbReference type="Google" id="ProtNLM"/>
    </source>
</evidence>
<dbReference type="RefSeq" id="WP_229710219.1">
    <property type="nucleotide sequence ID" value="NZ_BMLK01000010.1"/>
</dbReference>
<accession>A0ABQ2JNQ5</accession>
<keyword evidence="1" id="KW-0175">Coiled coil</keyword>
<gene>
    <name evidence="2" type="ORF">GCM10011349_24540</name>
</gene>
<sequence length="110" mass="11713">MTPEIASMRIARNIKSVEDDLDELLAKAGELLAELARARVATIGAAVHGQRPMARVAAMQKSLIEARSEIVRAHNDLSKLAETMDIPTDCPDQAHLADDTGAGRDIAVAA</sequence>
<feature type="coiled-coil region" evidence="1">
    <location>
        <begin position="7"/>
        <end position="41"/>
    </location>
</feature>
<evidence type="ECO:0000313" key="2">
    <source>
        <dbReference type="EMBL" id="GGN51724.1"/>
    </source>
</evidence>
<organism evidence="2 3">
    <name type="scientific">Novosphingobium indicum</name>
    <dbReference type="NCBI Taxonomy" id="462949"/>
    <lineage>
        <taxon>Bacteria</taxon>
        <taxon>Pseudomonadati</taxon>
        <taxon>Pseudomonadota</taxon>
        <taxon>Alphaproteobacteria</taxon>
        <taxon>Sphingomonadales</taxon>
        <taxon>Sphingomonadaceae</taxon>
        <taxon>Novosphingobium</taxon>
    </lineage>
</organism>
<proteinExistence type="predicted"/>
<evidence type="ECO:0000313" key="3">
    <source>
        <dbReference type="Proteomes" id="UP000605099"/>
    </source>
</evidence>
<name>A0ABQ2JNQ5_9SPHN</name>
<reference evidence="3" key="1">
    <citation type="journal article" date="2019" name="Int. J. Syst. Evol. Microbiol.">
        <title>The Global Catalogue of Microorganisms (GCM) 10K type strain sequencing project: providing services to taxonomists for standard genome sequencing and annotation.</title>
        <authorList>
            <consortium name="The Broad Institute Genomics Platform"/>
            <consortium name="The Broad Institute Genome Sequencing Center for Infectious Disease"/>
            <person name="Wu L."/>
            <person name="Ma J."/>
        </authorList>
    </citation>
    <scope>NUCLEOTIDE SEQUENCE [LARGE SCALE GENOMIC DNA]</scope>
    <source>
        <strain evidence="3">CGMCC 1.6784</strain>
    </source>
</reference>